<keyword evidence="2" id="KW-1185">Reference proteome</keyword>
<name>A0A8X6TBV0_NEPPI</name>
<dbReference type="AlphaFoldDB" id="A0A8X6TBV0"/>
<organism evidence="1 2">
    <name type="scientific">Nephila pilipes</name>
    <name type="common">Giant wood spider</name>
    <name type="synonym">Nephila maculata</name>
    <dbReference type="NCBI Taxonomy" id="299642"/>
    <lineage>
        <taxon>Eukaryota</taxon>
        <taxon>Metazoa</taxon>
        <taxon>Ecdysozoa</taxon>
        <taxon>Arthropoda</taxon>
        <taxon>Chelicerata</taxon>
        <taxon>Arachnida</taxon>
        <taxon>Araneae</taxon>
        <taxon>Araneomorphae</taxon>
        <taxon>Entelegynae</taxon>
        <taxon>Araneoidea</taxon>
        <taxon>Nephilidae</taxon>
        <taxon>Nephila</taxon>
    </lineage>
</organism>
<dbReference type="Proteomes" id="UP000887013">
    <property type="component" value="Unassembled WGS sequence"/>
</dbReference>
<evidence type="ECO:0000313" key="2">
    <source>
        <dbReference type="Proteomes" id="UP000887013"/>
    </source>
</evidence>
<dbReference type="OrthoDB" id="6421848at2759"/>
<reference evidence="1" key="1">
    <citation type="submission" date="2020-08" db="EMBL/GenBank/DDBJ databases">
        <title>Multicomponent nature underlies the extraordinary mechanical properties of spider dragline silk.</title>
        <authorList>
            <person name="Kono N."/>
            <person name="Nakamura H."/>
            <person name="Mori M."/>
            <person name="Yoshida Y."/>
            <person name="Ohtoshi R."/>
            <person name="Malay A.D."/>
            <person name="Moran D.A.P."/>
            <person name="Tomita M."/>
            <person name="Numata K."/>
            <person name="Arakawa K."/>
        </authorList>
    </citation>
    <scope>NUCLEOTIDE SEQUENCE</scope>
</reference>
<dbReference type="EMBL" id="BMAW01004908">
    <property type="protein sequence ID" value="GFS91573.1"/>
    <property type="molecule type" value="Genomic_DNA"/>
</dbReference>
<evidence type="ECO:0000313" key="1">
    <source>
        <dbReference type="EMBL" id="GFS91573.1"/>
    </source>
</evidence>
<gene>
    <name evidence="1" type="ORF">NPIL_460321</name>
</gene>
<comment type="caution">
    <text evidence="1">The sequence shown here is derived from an EMBL/GenBank/DDBJ whole genome shotgun (WGS) entry which is preliminary data.</text>
</comment>
<proteinExistence type="predicted"/>
<protein>
    <submittedName>
        <fullName evidence="1">Uncharacterized protein</fullName>
    </submittedName>
</protein>
<sequence length="198" mass="22690">MQVNIPENISQDLMPTKSLKSIPENISLERINTESPESMFVRDVIRYVLVEYLPDLNWTPSGIFVQQNCDSPFSPAIESVIVETLDRIGATILQKYEQRFPKRNLSPQKHFEYCVEIIEKSYGTEQVNAYLLAVCAIVSMFTAISVSFDVMEAPDISHELIVRYFETLKSRGLIADTFWADLENICAKEEENKKTQNV</sequence>
<accession>A0A8X6TBV0</accession>